<comment type="caution">
    <text evidence="1">The sequence shown here is derived from an EMBL/GenBank/DDBJ whole genome shotgun (WGS) entry which is preliminary data.</text>
</comment>
<name>A0ACC3DUC7_9PEZI</name>
<accession>A0ACC3DUC7</accession>
<evidence type="ECO:0000313" key="1">
    <source>
        <dbReference type="EMBL" id="KAK3080117.1"/>
    </source>
</evidence>
<sequence>MASASSSISGAPPGAPVGSPSTTTSTVKRACDSCHRRKVKCIGEGLKSCKNCISAGLTCTYNAIPQKKGPKGSRAKVLSELRETQRQSQLAPGSPFSHGIPGRSISPSASRTPGLLTLEIVDCCIDYYFNNIYQTQPILHRAKMQQVVLAMDHSAEAYCKLCALCAYMMIQPNMTVPRHLLPQIDGNPMPVVHFGHVLLDETLRVRKSYDYIEHPTINTVYTAFFIFSCYFCLDKQNAAWTYLRQAMTIAHIMGLHDEDHYKTGDMIEATRKRRMFWVLFITE</sequence>
<proteinExistence type="predicted"/>
<evidence type="ECO:0000313" key="2">
    <source>
        <dbReference type="Proteomes" id="UP001186974"/>
    </source>
</evidence>
<protein>
    <submittedName>
        <fullName evidence="1">Uncharacterized protein</fullName>
    </submittedName>
</protein>
<gene>
    <name evidence="1" type="ORF">LTS18_003073</name>
</gene>
<organism evidence="1 2">
    <name type="scientific">Coniosporium uncinatum</name>
    <dbReference type="NCBI Taxonomy" id="93489"/>
    <lineage>
        <taxon>Eukaryota</taxon>
        <taxon>Fungi</taxon>
        <taxon>Dikarya</taxon>
        <taxon>Ascomycota</taxon>
        <taxon>Pezizomycotina</taxon>
        <taxon>Dothideomycetes</taxon>
        <taxon>Dothideomycetes incertae sedis</taxon>
        <taxon>Coniosporium</taxon>
    </lineage>
</organism>
<dbReference type="Proteomes" id="UP001186974">
    <property type="component" value="Unassembled WGS sequence"/>
</dbReference>
<keyword evidence="2" id="KW-1185">Reference proteome</keyword>
<feature type="non-terminal residue" evidence="1">
    <location>
        <position position="283"/>
    </location>
</feature>
<dbReference type="EMBL" id="JAWDJW010000730">
    <property type="protein sequence ID" value="KAK3080117.1"/>
    <property type="molecule type" value="Genomic_DNA"/>
</dbReference>
<reference evidence="1" key="1">
    <citation type="submission" date="2024-09" db="EMBL/GenBank/DDBJ databases">
        <title>Black Yeasts Isolated from many extreme environments.</title>
        <authorList>
            <person name="Coleine C."/>
            <person name="Stajich J.E."/>
            <person name="Selbmann L."/>
        </authorList>
    </citation>
    <scope>NUCLEOTIDE SEQUENCE</scope>
    <source>
        <strain evidence="1">CCFEE 5737</strain>
    </source>
</reference>